<comment type="caution">
    <text evidence="7">The sequence shown here is derived from an EMBL/GenBank/DDBJ whole genome shotgun (WGS) entry which is preliminary data.</text>
</comment>
<name>A0A1E3H6P3_9HYPH</name>
<keyword evidence="8" id="KW-1185">Reference proteome</keyword>
<dbReference type="Proteomes" id="UP000094622">
    <property type="component" value="Unassembled WGS sequence"/>
</dbReference>
<proteinExistence type="inferred from homology"/>
<keyword evidence="5 6" id="KW-0472">Membrane</keyword>
<gene>
    <name evidence="7" type="ORF">A6302_00622</name>
</gene>
<evidence type="ECO:0000256" key="5">
    <source>
        <dbReference type="ARBA" id="ARBA00023136"/>
    </source>
</evidence>
<dbReference type="EMBL" id="MCRJ01000009">
    <property type="protein sequence ID" value="ODN71997.1"/>
    <property type="molecule type" value="Genomic_DNA"/>
</dbReference>
<evidence type="ECO:0000256" key="1">
    <source>
        <dbReference type="ARBA" id="ARBA00004141"/>
    </source>
</evidence>
<dbReference type="GO" id="GO:0016020">
    <property type="term" value="C:membrane"/>
    <property type="evidence" value="ECO:0007669"/>
    <property type="project" value="UniProtKB-SubCell"/>
</dbReference>
<comment type="subcellular location">
    <subcellularLocation>
        <location evidence="1">Membrane</location>
        <topology evidence="1">Multi-pass membrane protein</topology>
    </subcellularLocation>
</comment>
<dbReference type="AlphaFoldDB" id="A0A1E3H6P3"/>
<evidence type="ECO:0000256" key="2">
    <source>
        <dbReference type="ARBA" id="ARBA00009773"/>
    </source>
</evidence>
<reference evidence="7 8" key="1">
    <citation type="submission" date="2016-07" db="EMBL/GenBank/DDBJ databases">
        <title>Draft Genome Sequence of Methylobrevis pamukkalensis PK2.</title>
        <authorList>
            <person name="Vasilenko O.V."/>
            <person name="Doronina N.V."/>
            <person name="Shmareva M.N."/>
            <person name="Tarlachkov S.V."/>
            <person name="Mustakhimov I."/>
            <person name="Trotsenko Y.A."/>
        </authorList>
    </citation>
    <scope>NUCLEOTIDE SEQUENCE [LARGE SCALE GENOMIC DNA]</scope>
    <source>
        <strain evidence="7 8">PK2</strain>
    </source>
</reference>
<evidence type="ECO:0000256" key="4">
    <source>
        <dbReference type="ARBA" id="ARBA00022989"/>
    </source>
</evidence>
<dbReference type="RefSeq" id="WP_280938807.1">
    <property type="nucleotide sequence ID" value="NZ_MCRJ01000009.1"/>
</dbReference>
<evidence type="ECO:0000313" key="7">
    <source>
        <dbReference type="EMBL" id="ODN71997.1"/>
    </source>
</evidence>
<sequence>MQTLESYAITPLIQQERVSLPPALIISIQLLMGVLFGILGLALATPMAALGLTLVRETYVRRYLEREDGEADARTDLQPSA</sequence>
<dbReference type="Pfam" id="PF01594">
    <property type="entry name" value="AI-2E_transport"/>
    <property type="match status" value="1"/>
</dbReference>
<keyword evidence="3 6" id="KW-0812">Transmembrane</keyword>
<protein>
    <recommendedName>
        <fullName evidence="9">AI-2E family transporter</fullName>
    </recommendedName>
</protein>
<evidence type="ECO:0008006" key="9">
    <source>
        <dbReference type="Google" id="ProtNLM"/>
    </source>
</evidence>
<evidence type="ECO:0000256" key="6">
    <source>
        <dbReference type="SAM" id="Phobius"/>
    </source>
</evidence>
<comment type="similarity">
    <text evidence="2">Belongs to the autoinducer-2 exporter (AI-2E) (TC 2.A.86) family.</text>
</comment>
<accession>A0A1E3H6P3</accession>
<organism evidence="7 8">
    <name type="scientific">Methylobrevis pamukkalensis</name>
    <dbReference type="NCBI Taxonomy" id="1439726"/>
    <lineage>
        <taxon>Bacteria</taxon>
        <taxon>Pseudomonadati</taxon>
        <taxon>Pseudomonadota</taxon>
        <taxon>Alphaproteobacteria</taxon>
        <taxon>Hyphomicrobiales</taxon>
        <taxon>Pleomorphomonadaceae</taxon>
        <taxon>Methylobrevis</taxon>
    </lineage>
</organism>
<dbReference type="InterPro" id="IPR002549">
    <property type="entry name" value="AI-2E-like"/>
</dbReference>
<feature type="transmembrane region" description="Helical" evidence="6">
    <location>
        <begin position="24"/>
        <end position="55"/>
    </location>
</feature>
<keyword evidence="4 6" id="KW-1133">Transmembrane helix</keyword>
<evidence type="ECO:0000313" key="8">
    <source>
        <dbReference type="Proteomes" id="UP000094622"/>
    </source>
</evidence>
<evidence type="ECO:0000256" key="3">
    <source>
        <dbReference type="ARBA" id="ARBA00022692"/>
    </source>
</evidence>